<protein>
    <recommendedName>
        <fullName evidence="3">Transposase</fullName>
    </recommendedName>
</protein>
<dbReference type="EMBL" id="ARPM03000032">
    <property type="protein sequence ID" value="ETZ05497.1"/>
    <property type="molecule type" value="Genomic_DNA"/>
</dbReference>
<dbReference type="Proteomes" id="UP000026922">
    <property type="component" value="Unassembled WGS sequence"/>
</dbReference>
<gene>
    <name evidence="1" type="ORF">K737_300062</name>
</gene>
<keyword evidence="2" id="KW-1185">Reference proteome</keyword>
<name>A0A061JIJ6_9PROT</name>
<sequence>MIKHHFDSGNYDNKSKYNKKEGGNAVFYIIKSDCQWTVHAFYRRCRIKGVWEKEMHELVKTSRSKYERSKNPSYSIVKTSVKPTGASEKIGIDGGKKDTQTA</sequence>
<dbReference type="AlphaFoldDB" id="A0A061JIJ6"/>
<reference evidence="1 2" key="1">
    <citation type="journal article" date="2013" name="Genome Announc.">
        <title>Draft Genome Sequence of Holospora undulata Strain HU1, a Micronucleus-Specific Symbiont of the Ciliate Paramecium caudatum.</title>
        <authorList>
            <person name="Dohra H."/>
            <person name="Suzuki H."/>
            <person name="Suzuki T."/>
            <person name="Tanaka K."/>
            <person name="Fujishima M."/>
        </authorList>
    </citation>
    <scope>NUCLEOTIDE SEQUENCE [LARGE SCALE GENOMIC DNA]</scope>
    <source>
        <strain evidence="1 2">HU1</strain>
    </source>
</reference>
<evidence type="ECO:0000313" key="1">
    <source>
        <dbReference type="EMBL" id="ETZ05497.1"/>
    </source>
</evidence>
<accession>A0A061JIJ6</accession>
<evidence type="ECO:0008006" key="3">
    <source>
        <dbReference type="Google" id="ProtNLM"/>
    </source>
</evidence>
<organism evidence="1 2">
    <name type="scientific">Holospora undulata HU1</name>
    <dbReference type="NCBI Taxonomy" id="1321371"/>
    <lineage>
        <taxon>Bacteria</taxon>
        <taxon>Pseudomonadati</taxon>
        <taxon>Pseudomonadota</taxon>
        <taxon>Alphaproteobacteria</taxon>
        <taxon>Holosporales</taxon>
        <taxon>Holosporaceae</taxon>
        <taxon>Holospora</taxon>
    </lineage>
</organism>
<evidence type="ECO:0000313" key="2">
    <source>
        <dbReference type="Proteomes" id="UP000026922"/>
    </source>
</evidence>
<proteinExistence type="predicted"/>
<comment type="caution">
    <text evidence="1">The sequence shown here is derived from an EMBL/GenBank/DDBJ whole genome shotgun (WGS) entry which is preliminary data.</text>
</comment>